<dbReference type="Proteomes" id="UP000248631">
    <property type="component" value="Unassembled WGS sequence"/>
</dbReference>
<evidence type="ECO:0000313" key="2">
    <source>
        <dbReference type="Proteomes" id="UP000248631"/>
    </source>
</evidence>
<sequence length="165" mass="17932">MSAVTLGDRRHRQGPSYGQARIVEAYSAFCSLSIVGSVQIKQLAVGDKSLEAVRATFWNEYGVIIASREREAVPLQKSGRASTQVDHHVKDGARHAANDLFLGQGRMLEMQPAYATHLLGQGVIDLDDGFALQCRLQVTVAVPARKVAALVTDAVRSDQECVSKR</sequence>
<comment type="caution">
    <text evidence="1">The sequence shown here is derived from an EMBL/GenBank/DDBJ whole genome shotgun (WGS) entry which is preliminary data.</text>
</comment>
<accession>A0ABX9BZV9</accession>
<keyword evidence="2" id="KW-1185">Reference proteome</keyword>
<reference evidence="1 2" key="1">
    <citation type="submission" date="2014-12" db="EMBL/GenBank/DDBJ databases">
        <title>Complete genome sequence of Herbaspirillum rubrisubalbicans Os38.</title>
        <authorList>
            <person name="Chen M."/>
            <person name="An Q."/>
        </authorList>
    </citation>
    <scope>NUCLEOTIDE SEQUENCE [LARGE SCALE GENOMIC DNA]</scope>
    <source>
        <strain evidence="1 2">Os38</strain>
    </source>
</reference>
<evidence type="ECO:0000313" key="1">
    <source>
        <dbReference type="EMBL" id="RAM63594.1"/>
    </source>
</evidence>
<name>A0ABX9BZV9_9BURK</name>
<dbReference type="EMBL" id="JUGD01000018">
    <property type="protein sequence ID" value="RAM63594.1"/>
    <property type="molecule type" value="Genomic_DNA"/>
</dbReference>
<gene>
    <name evidence="1" type="ORF">RB24_16085</name>
</gene>
<protein>
    <submittedName>
        <fullName evidence="1">Uncharacterized protein</fullName>
    </submittedName>
</protein>
<organism evidence="1 2">
    <name type="scientific">Herbaspirillum rubrisubalbicans</name>
    <dbReference type="NCBI Taxonomy" id="80842"/>
    <lineage>
        <taxon>Bacteria</taxon>
        <taxon>Pseudomonadati</taxon>
        <taxon>Pseudomonadota</taxon>
        <taxon>Betaproteobacteria</taxon>
        <taxon>Burkholderiales</taxon>
        <taxon>Oxalobacteraceae</taxon>
        <taxon>Herbaspirillum</taxon>
    </lineage>
</organism>
<proteinExistence type="predicted"/>